<accession>A0ABU6MKI5</accession>
<dbReference type="Gene3D" id="1.10.357.10">
    <property type="entry name" value="Tetracycline Repressor, domain 2"/>
    <property type="match status" value="1"/>
</dbReference>
<sequence length="220" mass="25629">MRKISPEERITMRQTYIQKILNTIRTQGFMSLTIQDIAQLMNISRATLYNYFSSKEDVMMEVTNYCISYIHKADKTISDESLSYPYRLQKVFEQAVFSAIYASDIFLHDLQTSCTLLYEKKMKFETNRMATIRSFYQKGMDKGIFNTLNPAILIMQDEVSIRKMLTSSFLIEEGLTLRQALSDYYEAKKVQVLKSEALEDADNEKIHLVIENIVNNITTI</sequence>
<dbReference type="RefSeq" id="WP_066271222.1">
    <property type="nucleotide sequence ID" value="NZ_JARMAB010000013.1"/>
</dbReference>
<keyword evidence="6" id="KW-1185">Reference proteome</keyword>
<proteinExistence type="predicted"/>
<dbReference type="PROSITE" id="PS50977">
    <property type="entry name" value="HTH_TETR_2"/>
    <property type="match status" value="1"/>
</dbReference>
<dbReference type="PANTHER" id="PTHR43479:SF11">
    <property type="entry name" value="ACREF_ENVCD OPERON REPRESSOR-RELATED"/>
    <property type="match status" value="1"/>
</dbReference>
<evidence type="ECO:0000259" key="4">
    <source>
        <dbReference type="PROSITE" id="PS50977"/>
    </source>
</evidence>
<comment type="caution">
    <text evidence="5">The sequence shown here is derived from an EMBL/GenBank/DDBJ whole genome shotgun (WGS) entry which is preliminary data.</text>
</comment>
<dbReference type="Proteomes" id="UP001341444">
    <property type="component" value="Unassembled WGS sequence"/>
</dbReference>
<organism evidence="5 6">
    <name type="scientific">Heyndrickxia acidicola</name>
    <dbReference type="NCBI Taxonomy" id="209389"/>
    <lineage>
        <taxon>Bacteria</taxon>
        <taxon>Bacillati</taxon>
        <taxon>Bacillota</taxon>
        <taxon>Bacilli</taxon>
        <taxon>Bacillales</taxon>
        <taxon>Bacillaceae</taxon>
        <taxon>Heyndrickxia</taxon>
    </lineage>
</organism>
<gene>
    <name evidence="5" type="ORF">P4T90_10825</name>
</gene>
<evidence type="ECO:0000256" key="1">
    <source>
        <dbReference type="ARBA" id="ARBA00022491"/>
    </source>
</evidence>
<dbReference type="PANTHER" id="PTHR43479">
    <property type="entry name" value="ACREF/ENVCD OPERON REPRESSOR-RELATED"/>
    <property type="match status" value="1"/>
</dbReference>
<evidence type="ECO:0000313" key="6">
    <source>
        <dbReference type="Proteomes" id="UP001341444"/>
    </source>
</evidence>
<dbReference type="InterPro" id="IPR001647">
    <property type="entry name" value="HTH_TetR"/>
</dbReference>
<evidence type="ECO:0000256" key="3">
    <source>
        <dbReference type="PROSITE-ProRule" id="PRU00335"/>
    </source>
</evidence>
<dbReference type="InterPro" id="IPR050624">
    <property type="entry name" value="HTH-type_Tx_Regulator"/>
</dbReference>
<reference evidence="5 6" key="1">
    <citation type="submission" date="2023-03" db="EMBL/GenBank/DDBJ databases">
        <title>Bacillus Genome Sequencing.</title>
        <authorList>
            <person name="Dunlap C."/>
        </authorList>
    </citation>
    <scope>NUCLEOTIDE SEQUENCE [LARGE SCALE GENOMIC DNA]</scope>
    <source>
        <strain evidence="5 6">B-23453</strain>
    </source>
</reference>
<protein>
    <submittedName>
        <fullName evidence="5">TetR/AcrR family transcriptional regulator</fullName>
    </submittedName>
</protein>
<keyword evidence="1" id="KW-0678">Repressor</keyword>
<keyword evidence="2 3" id="KW-0238">DNA-binding</keyword>
<dbReference type="InterPro" id="IPR023772">
    <property type="entry name" value="DNA-bd_HTH_TetR-type_CS"/>
</dbReference>
<evidence type="ECO:0000256" key="2">
    <source>
        <dbReference type="ARBA" id="ARBA00023125"/>
    </source>
</evidence>
<evidence type="ECO:0000313" key="5">
    <source>
        <dbReference type="EMBL" id="MED1203565.1"/>
    </source>
</evidence>
<dbReference type="InterPro" id="IPR009057">
    <property type="entry name" value="Homeodomain-like_sf"/>
</dbReference>
<name>A0ABU6MKI5_9BACI</name>
<dbReference type="PROSITE" id="PS01081">
    <property type="entry name" value="HTH_TETR_1"/>
    <property type="match status" value="1"/>
</dbReference>
<dbReference type="Pfam" id="PF00440">
    <property type="entry name" value="TetR_N"/>
    <property type="match status" value="1"/>
</dbReference>
<feature type="DNA-binding region" description="H-T-H motif" evidence="3">
    <location>
        <begin position="33"/>
        <end position="52"/>
    </location>
</feature>
<dbReference type="SUPFAM" id="SSF46689">
    <property type="entry name" value="Homeodomain-like"/>
    <property type="match status" value="1"/>
</dbReference>
<feature type="domain" description="HTH tetR-type" evidence="4">
    <location>
        <begin position="10"/>
        <end position="70"/>
    </location>
</feature>
<dbReference type="EMBL" id="JARMAB010000013">
    <property type="protein sequence ID" value="MED1203565.1"/>
    <property type="molecule type" value="Genomic_DNA"/>
</dbReference>